<evidence type="ECO:0000313" key="2">
    <source>
        <dbReference type="Proteomes" id="UP000601435"/>
    </source>
</evidence>
<organism evidence="1 2">
    <name type="scientific">Symbiodinium necroappetens</name>
    <dbReference type="NCBI Taxonomy" id="1628268"/>
    <lineage>
        <taxon>Eukaryota</taxon>
        <taxon>Sar</taxon>
        <taxon>Alveolata</taxon>
        <taxon>Dinophyceae</taxon>
        <taxon>Suessiales</taxon>
        <taxon>Symbiodiniaceae</taxon>
        <taxon>Symbiodinium</taxon>
    </lineage>
</organism>
<dbReference type="OrthoDB" id="446089at2759"/>
<dbReference type="AlphaFoldDB" id="A0A812TMA3"/>
<protein>
    <submittedName>
        <fullName evidence="1">Uncharacterized protein</fullName>
    </submittedName>
</protein>
<dbReference type="Proteomes" id="UP000601435">
    <property type="component" value="Unassembled WGS sequence"/>
</dbReference>
<name>A0A812TMA3_9DINO</name>
<reference evidence="1" key="1">
    <citation type="submission" date="2021-02" db="EMBL/GenBank/DDBJ databases">
        <authorList>
            <person name="Dougan E. K."/>
            <person name="Rhodes N."/>
            <person name="Thang M."/>
            <person name="Chan C."/>
        </authorList>
    </citation>
    <scope>NUCLEOTIDE SEQUENCE</scope>
</reference>
<gene>
    <name evidence="1" type="ORF">SNEC2469_LOCUS15324</name>
</gene>
<accession>A0A812TMA3</accession>
<keyword evidence="2" id="KW-1185">Reference proteome</keyword>
<sequence length="486" mass="54245">MFRVLKEICDDKEKVKEHEMEAWSVIMGFCMSCAGSCDSCVQVNISGTVTSKGAREALNENLQNFADDVSASSALVGADGKLPKLPKKKKILTEEEQVDKQVLVQFKKMLADDGKLTSGISDLKSVPYSSELAKSMLKHKVTLKKCIEDFDTSTKVDGVTIQIKKAALEEAQSNMKPIYVDLKETHRRIKAAGLVSIAGVFRAGSAVGFYMVFQPRVKVLLVDKKRLRSVYSYSEDDFKRLFLGKDGECLRYWKNMQNTEQLDRERIYLLWRTVMTPNWRDASLLNFMGMMPIPIGGGELFNHDAHGRPHTPPYRNIMGEYKAIWVGMKGGDVIKASSDGNSTMLYTYTGCNAPHRTTLRNCTCIGAIGRDQQERLSNAYAEFAAECRAEKAMKANRATGQFPTLAQKHLSGAESIILVRWLAAKCWVVASQTNSHHDLLRAAVFVGLDRLRCTFVDAGPVLSTQELLQAEFFNDLYHCAYLGAVV</sequence>
<proteinExistence type="predicted"/>
<comment type="caution">
    <text evidence="1">The sequence shown here is derived from an EMBL/GenBank/DDBJ whole genome shotgun (WGS) entry which is preliminary data.</text>
</comment>
<dbReference type="EMBL" id="CAJNJA010024834">
    <property type="protein sequence ID" value="CAE7533064.1"/>
    <property type="molecule type" value="Genomic_DNA"/>
</dbReference>
<evidence type="ECO:0000313" key="1">
    <source>
        <dbReference type="EMBL" id="CAE7533064.1"/>
    </source>
</evidence>